<reference evidence="7" key="1">
    <citation type="submission" date="2015-08" db="EMBL/GenBank/DDBJ databases">
        <title>Complete Genome Sequence of Azospirillum thiophilum BV-S.</title>
        <authorList>
            <person name="Fomenkov A."/>
            <person name="Vincze T."/>
            <person name="Grabovich M."/>
            <person name="Dubinina G."/>
            <person name="Orlova M."/>
            <person name="Belousova E."/>
            <person name="Roberts R.J."/>
        </authorList>
    </citation>
    <scope>NUCLEOTIDE SEQUENCE [LARGE SCALE GENOMIC DNA]</scope>
    <source>
        <strain evidence="7">BV-S</strain>
    </source>
</reference>
<dbReference type="Gene3D" id="1.10.10.10">
    <property type="entry name" value="Winged helix-like DNA-binding domain superfamily/Winged helix DNA-binding domain"/>
    <property type="match status" value="1"/>
</dbReference>
<evidence type="ECO:0000259" key="5">
    <source>
        <dbReference type="PROSITE" id="PS51464"/>
    </source>
</evidence>
<evidence type="ECO:0000256" key="1">
    <source>
        <dbReference type="ARBA" id="ARBA00023015"/>
    </source>
</evidence>
<evidence type="ECO:0000256" key="2">
    <source>
        <dbReference type="ARBA" id="ARBA00023125"/>
    </source>
</evidence>
<dbReference type="GO" id="GO:0003677">
    <property type="term" value="F:DNA binding"/>
    <property type="evidence" value="ECO:0007669"/>
    <property type="project" value="UniProtKB-KW"/>
</dbReference>
<dbReference type="InterPro" id="IPR046348">
    <property type="entry name" value="SIS_dom_sf"/>
</dbReference>
<protein>
    <submittedName>
        <fullName evidence="6">Transcriptional regulator</fullName>
    </submittedName>
</protein>
<dbReference type="KEGG" id="ati:AL072_14175"/>
<dbReference type="InterPro" id="IPR009057">
    <property type="entry name" value="Homeodomain-like_sf"/>
</dbReference>
<dbReference type="InterPro" id="IPR036388">
    <property type="entry name" value="WH-like_DNA-bd_sf"/>
</dbReference>
<dbReference type="PANTHER" id="PTHR30514">
    <property type="entry name" value="GLUCOKINASE"/>
    <property type="match status" value="1"/>
</dbReference>
<reference evidence="6 7" key="2">
    <citation type="journal article" date="2016" name="Genome Announc.">
        <title>Complete Genome Sequence of a Strain of Azospirillum thiophilum Isolated from a Sulfide Spring.</title>
        <authorList>
            <person name="Fomenkov A."/>
            <person name="Vincze T."/>
            <person name="Grabovich M."/>
            <person name="Anton B.P."/>
            <person name="Dubinina G."/>
            <person name="Orlova M."/>
            <person name="Belousova E."/>
            <person name="Roberts R.J."/>
        </authorList>
    </citation>
    <scope>NUCLEOTIDE SEQUENCE [LARGE SCALE GENOMIC DNA]</scope>
    <source>
        <strain evidence="6 7">BV-S</strain>
    </source>
</reference>
<dbReference type="Gene3D" id="3.40.50.10490">
    <property type="entry name" value="Glucose-6-phosphate isomerase like protein, domain 1"/>
    <property type="match status" value="1"/>
</dbReference>
<evidence type="ECO:0000313" key="7">
    <source>
        <dbReference type="Proteomes" id="UP000069935"/>
    </source>
</evidence>
<sequence>MAAPVDTAINAAAPPPPPMDIVDGIRRLRGELKRSEGQIADLVLADPRRVLELNVTSLAQAAEVSEATVVRFCRSIGCAGFPDFKLRLAESRARDAVRDEVRGGTPYVSQDVAPDDDVGTLARKIFSSSAAALTAAAAGLDDTALDRAIALLATAPRVLCVGTGGSSALAQDAAHKLLRFGADAQPCADPVLARMLLANLGAGAVLLALSNTGRSGTINELAAAARAQGIAVVAITAPHSPLAAMASVVVASQPVEDTEMYTPMASRLVHLTLIDVLSTGVALRLGDPAVRQLAKVKAAINAGRLPPLT</sequence>
<dbReference type="SUPFAM" id="SSF53697">
    <property type="entry name" value="SIS domain"/>
    <property type="match status" value="1"/>
</dbReference>
<dbReference type="AlphaFoldDB" id="A0AAC8VZC3"/>
<gene>
    <name evidence="6" type="ORF">AL072_14175</name>
</gene>
<keyword evidence="3" id="KW-0804">Transcription</keyword>
<dbReference type="CDD" id="cd05013">
    <property type="entry name" value="SIS_RpiR"/>
    <property type="match status" value="1"/>
</dbReference>
<proteinExistence type="predicted"/>
<dbReference type="GO" id="GO:1901135">
    <property type="term" value="P:carbohydrate derivative metabolic process"/>
    <property type="evidence" value="ECO:0007669"/>
    <property type="project" value="InterPro"/>
</dbReference>
<dbReference type="InterPro" id="IPR001347">
    <property type="entry name" value="SIS_dom"/>
</dbReference>
<feature type="domain" description="HTH rpiR-type" evidence="4">
    <location>
        <begin position="19"/>
        <end position="95"/>
    </location>
</feature>
<dbReference type="Pfam" id="PF01380">
    <property type="entry name" value="SIS"/>
    <property type="match status" value="1"/>
</dbReference>
<name>A0AAC8VZC3_9PROT</name>
<dbReference type="PROSITE" id="PS51464">
    <property type="entry name" value="SIS"/>
    <property type="match status" value="1"/>
</dbReference>
<dbReference type="Pfam" id="PF01418">
    <property type="entry name" value="HTH_6"/>
    <property type="match status" value="1"/>
</dbReference>
<evidence type="ECO:0000259" key="4">
    <source>
        <dbReference type="PROSITE" id="PS51071"/>
    </source>
</evidence>
<keyword evidence="2" id="KW-0238">DNA-binding</keyword>
<dbReference type="SUPFAM" id="SSF46689">
    <property type="entry name" value="Homeodomain-like"/>
    <property type="match status" value="1"/>
</dbReference>
<evidence type="ECO:0000256" key="3">
    <source>
        <dbReference type="ARBA" id="ARBA00023163"/>
    </source>
</evidence>
<dbReference type="RefSeq" id="WP_045586027.1">
    <property type="nucleotide sequence ID" value="NZ_CP012402.1"/>
</dbReference>
<dbReference type="EMBL" id="CP012402">
    <property type="protein sequence ID" value="ALG72284.1"/>
    <property type="molecule type" value="Genomic_DNA"/>
</dbReference>
<feature type="domain" description="SIS" evidence="5">
    <location>
        <begin position="148"/>
        <end position="287"/>
    </location>
</feature>
<evidence type="ECO:0000313" key="6">
    <source>
        <dbReference type="EMBL" id="ALG72284.1"/>
    </source>
</evidence>
<accession>A0AAC8VZC3</accession>
<dbReference type="Proteomes" id="UP000069935">
    <property type="component" value="Chromosome 2"/>
</dbReference>
<dbReference type="InterPro" id="IPR047640">
    <property type="entry name" value="RpiR-like"/>
</dbReference>
<dbReference type="InterPro" id="IPR035472">
    <property type="entry name" value="RpiR-like_SIS"/>
</dbReference>
<organism evidence="6 7">
    <name type="scientific">Azospirillum thiophilum</name>
    <dbReference type="NCBI Taxonomy" id="528244"/>
    <lineage>
        <taxon>Bacteria</taxon>
        <taxon>Pseudomonadati</taxon>
        <taxon>Pseudomonadota</taxon>
        <taxon>Alphaproteobacteria</taxon>
        <taxon>Rhodospirillales</taxon>
        <taxon>Azospirillaceae</taxon>
        <taxon>Azospirillum</taxon>
    </lineage>
</organism>
<dbReference type="InterPro" id="IPR000281">
    <property type="entry name" value="HTH_RpiR"/>
</dbReference>
<dbReference type="GO" id="GO:0097367">
    <property type="term" value="F:carbohydrate derivative binding"/>
    <property type="evidence" value="ECO:0007669"/>
    <property type="project" value="InterPro"/>
</dbReference>
<dbReference type="GO" id="GO:0003700">
    <property type="term" value="F:DNA-binding transcription factor activity"/>
    <property type="evidence" value="ECO:0007669"/>
    <property type="project" value="InterPro"/>
</dbReference>
<keyword evidence="7" id="KW-1185">Reference proteome</keyword>
<keyword evidence="1" id="KW-0805">Transcription regulation</keyword>
<dbReference type="PANTHER" id="PTHR30514:SF1">
    <property type="entry name" value="HTH-TYPE TRANSCRIPTIONAL REGULATOR HEXR-RELATED"/>
    <property type="match status" value="1"/>
</dbReference>
<dbReference type="PROSITE" id="PS51071">
    <property type="entry name" value="HTH_RPIR"/>
    <property type="match status" value="1"/>
</dbReference>